<organism evidence="1 2">
    <name type="scientific">Botrytis deweyae</name>
    <dbReference type="NCBI Taxonomy" id="2478750"/>
    <lineage>
        <taxon>Eukaryota</taxon>
        <taxon>Fungi</taxon>
        <taxon>Dikarya</taxon>
        <taxon>Ascomycota</taxon>
        <taxon>Pezizomycotina</taxon>
        <taxon>Leotiomycetes</taxon>
        <taxon>Helotiales</taxon>
        <taxon>Sclerotiniaceae</taxon>
        <taxon>Botrytis</taxon>
    </lineage>
</organism>
<comment type="caution">
    <text evidence="1">The sequence shown here is derived from an EMBL/GenBank/DDBJ whole genome shotgun (WGS) entry which is preliminary data.</text>
</comment>
<evidence type="ECO:0000313" key="2">
    <source>
        <dbReference type="Proteomes" id="UP000783213"/>
    </source>
</evidence>
<reference evidence="1 2" key="1">
    <citation type="journal article" date="2020" name="Genome Biol. Evol.">
        <title>Comparative genomics of Sclerotiniaceae.</title>
        <authorList>
            <person name="Valero Jimenez C.A."/>
            <person name="Steentjes M."/>
            <person name="Scholten O.E."/>
            <person name="Van Kan J.A.L."/>
        </authorList>
    </citation>
    <scope>NUCLEOTIDE SEQUENCE [LARGE SCALE GENOMIC DNA]</scope>
    <source>
        <strain evidence="1 2">B1</strain>
    </source>
</reference>
<dbReference type="RefSeq" id="XP_038815088.1">
    <property type="nucleotide sequence ID" value="XM_038948822.1"/>
</dbReference>
<protein>
    <submittedName>
        <fullName evidence="1">Uncharacterized protein</fullName>
    </submittedName>
</protein>
<evidence type="ECO:0000313" key="1">
    <source>
        <dbReference type="EMBL" id="KAF7938867.1"/>
    </source>
</evidence>
<dbReference type="Proteomes" id="UP000783213">
    <property type="component" value="Unassembled WGS sequence"/>
</dbReference>
<dbReference type="EMBL" id="RCSX01000002">
    <property type="protein sequence ID" value="KAF7938867.1"/>
    <property type="molecule type" value="Genomic_DNA"/>
</dbReference>
<sequence length="69" mass="7708">MPSPLLLGSDPTFSFDGTELYGASGFSRVNLYPQTLSPRKVFFSLQRSSQANYREYDLESAQGQRKVGL</sequence>
<keyword evidence="2" id="KW-1185">Reference proteome</keyword>
<gene>
    <name evidence="1" type="ORF">EAE98_001204</name>
</gene>
<proteinExistence type="predicted"/>
<accession>A0ABQ7J136</accession>
<name>A0ABQ7J136_9HELO</name>
<dbReference type="GeneID" id="62227978"/>